<dbReference type="Pfam" id="PF15919">
    <property type="entry name" value="HicB_lk_antitox"/>
    <property type="match status" value="1"/>
</dbReference>
<evidence type="ECO:0000259" key="1">
    <source>
        <dbReference type="Pfam" id="PF15919"/>
    </source>
</evidence>
<accession>A0AAE2ZXE1</accession>
<protein>
    <submittedName>
        <fullName evidence="2">Type II toxin-antitoxin system HicB family antitoxin</fullName>
    </submittedName>
</protein>
<dbReference type="AlphaFoldDB" id="A0AAE2ZXE1"/>
<gene>
    <name evidence="2" type="ORF">LKD75_06410</name>
</gene>
<reference evidence="2 3" key="1">
    <citation type="submission" date="2021-10" db="EMBL/GenBank/DDBJ databases">
        <title>Anaerobic single-cell dispensing facilitates the cultivation of human gut bacteria.</title>
        <authorList>
            <person name="Afrizal A."/>
        </authorList>
    </citation>
    <scope>NUCLEOTIDE SEQUENCE [LARGE SCALE GENOMIC DNA]</scope>
    <source>
        <strain evidence="2 3">CLA-AA-H273</strain>
    </source>
</reference>
<comment type="caution">
    <text evidence="2">The sequence shown here is derived from an EMBL/GenBank/DDBJ whole genome shotgun (WGS) entry which is preliminary data.</text>
</comment>
<name>A0AAE2ZXE1_9FIRM</name>
<dbReference type="Proteomes" id="UP001197795">
    <property type="component" value="Unassembled WGS sequence"/>
</dbReference>
<dbReference type="InterPro" id="IPR035069">
    <property type="entry name" value="TTHA1013/TTHA0281-like"/>
</dbReference>
<dbReference type="Gene3D" id="3.30.160.250">
    <property type="match status" value="1"/>
</dbReference>
<dbReference type="EMBL" id="JAJEPV010000012">
    <property type="protein sequence ID" value="MCC2119231.1"/>
    <property type="molecule type" value="Genomic_DNA"/>
</dbReference>
<dbReference type="RefSeq" id="WP_022313353.1">
    <property type="nucleotide sequence ID" value="NZ_JAJEPV010000012.1"/>
</dbReference>
<feature type="domain" description="HicB-like antitoxin of toxin-antitoxin system" evidence="1">
    <location>
        <begin position="5"/>
        <end position="113"/>
    </location>
</feature>
<dbReference type="InterPro" id="IPR031807">
    <property type="entry name" value="HicB-like"/>
</dbReference>
<dbReference type="SUPFAM" id="SSF143100">
    <property type="entry name" value="TTHA1013/TTHA0281-like"/>
    <property type="match status" value="1"/>
</dbReference>
<evidence type="ECO:0000313" key="3">
    <source>
        <dbReference type="Proteomes" id="UP001197795"/>
    </source>
</evidence>
<sequence length="134" mass="14711">MNYIYPAIFYPEANGKYSVIFPDLNDLATYGDSLADAFAMAQEACAQYLFTSLRDGDALPAPTAINAVKSDDPTALINLICVNLDNYARAYDDRAVKKTLTIPAWLNTACDNCGINYSKVLKDALIAKLQQVQM</sequence>
<keyword evidence="3" id="KW-1185">Reference proteome</keyword>
<organism evidence="2 3">
    <name type="scientific">Waltera acetigignens</name>
    <dbReference type="NCBI Taxonomy" id="2981769"/>
    <lineage>
        <taxon>Bacteria</taxon>
        <taxon>Bacillati</taxon>
        <taxon>Bacillota</taxon>
        <taxon>Clostridia</taxon>
        <taxon>Lachnospirales</taxon>
        <taxon>Lachnospiraceae</taxon>
        <taxon>Waltera</taxon>
    </lineage>
</organism>
<evidence type="ECO:0000313" key="2">
    <source>
        <dbReference type="EMBL" id="MCC2119231.1"/>
    </source>
</evidence>
<proteinExistence type="predicted"/>